<gene>
    <name evidence="3" type="ORF">HNR61_002782</name>
</gene>
<keyword evidence="2" id="KW-0732">Signal</keyword>
<feature type="chain" id="PRO_5030662150" evidence="2">
    <location>
        <begin position="21"/>
        <end position="374"/>
    </location>
</feature>
<keyword evidence="4" id="KW-1185">Reference proteome</keyword>
<organism evidence="3 4">
    <name type="scientific">Actinomadura namibiensis</name>
    <dbReference type="NCBI Taxonomy" id="182080"/>
    <lineage>
        <taxon>Bacteria</taxon>
        <taxon>Bacillati</taxon>
        <taxon>Actinomycetota</taxon>
        <taxon>Actinomycetes</taxon>
        <taxon>Streptosporangiales</taxon>
        <taxon>Thermomonosporaceae</taxon>
        <taxon>Actinomadura</taxon>
    </lineage>
</organism>
<evidence type="ECO:0000313" key="4">
    <source>
        <dbReference type="Proteomes" id="UP000572680"/>
    </source>
</evidence>
<feature type="region of interest" description="Disordered" evidence="1">
    <location>
        <begin position="13"/>
        <end position="123"/>
    </location>
</feature>
<dbReference type="EMBL" id="JACJIA010000003">
    <property type="protein sequence ID" value="MBA8951151.1"/>
    <property type="molecule type" value="Genomic_DNA"/>
</dbReference>
<reference evidence="3 4" key="1">
    <citation type="submission" date="2020-08" db="EMBL/GenBank/DDBJ databases">
        <title>Genomic Encyclopedia of Type Strains, Phase IV (KMG-IV): sequencing the most valuable type-strain genomes for metagenomic binning, comparative biology and taxonomic classification.</title>
        <authorList>
            <person name="Goeker M."/>
        </authorList>
    </citation>
    <scope>NUCLEOTIDE SEQUENCE [LARGE SCALE GENOMIC DNA]</scope>
    <source>
        <strain evidence="3 4">DSM 44197</strain>
    </source>
</reference>
<evidence type="ECO:0000256" key="1">
    <source>
        <dbReference type="SAM" id="MobiDB-lite"/>
    </source>
</evidence>
<dbReference type="Proteomes" id="UP000572680">
    <property type="component" value="Unassembled WGS sequence"/>
</dbReference>
<sequence>MLAGLGAAAVLAVGAPPVLADPTPDPSTTTSEPEPSPSPNPEPTPTPDPTPDPTPTDPKPTDPKPTDPTPTDPKPTDPTPTDPKPTDPKPTDPTPTQPTPTDPKPTEPRPTDPTPTEPGRPVLSLGVSVSSATVRPGGTVTITARVASATATASGTVLRMSATRASVSPGSQALGGVDAGGRSALALLSVPGNARPGIARLTVSVSAARAAARSQTYSIVIVGPKGELPAGLGPSSLPPDVPPITPDPSTANPLGTMKGPQVAMPPVAGPQLAGQPLTMVFQGRLRAAHEETSPVDDAAAVAAGTLAAGGTSLMLVLLWRRVGRRGLPPVRRADLLQLRLQGKRVTRARLRALPPRPARTRLWIPVRAHRAVRL</sequence>
<comment type="caution">
    <text evidence="3">The sequence shown here is derived from an EMBL/GenBank/DDBJ whole genome shotgun (WGS) entry which is preliminary data.</text>
</comment>
<protein>
    <submittedName>
        <fullName evidence="3">Uncharacterized protein</fullName>
    </submittedName>
</protein>
<evidence type="ECO:0000313" key="3">
    <source>
        <dbReference type="EMBL" id="MBA8951151.1"/>
    </source>
</evidence>
<feature type="compositionally biased region" description="Pro residues" evidence="1">
    <location>
        <begin position="66"/>
        <end position="83"/>
    </location>
</feature>
<dbReference type="AlphaFoldDB" id="A0A7W3LN14"/>
<feature type="signal peptide" evidence="2">
    <location>
        <begin position="1"/>
        <end position="20"/>
    </location>
</feature>
<evidence type="ECO:0000256" key="2">
    <source>
        <dbReference type="SAM" id="SignalP"/>
    </source>
</evidence>
<feature type="compositionally biased region" description="Pro residues" evidence="1">
    <location>
        <begin position="91"/>
        <end position="103"/>
    </location>
</feature>
<dbReference type="RefSeq" id="WP_182843522.1">
    <property type="nucleotide sequence ID" value="NZ_BAAALP010000009.1"/>
</dbReference>
<name>A0A7W3LN14_ACTNM</name>
<feature type="compositionally biased region" description="Low complexity" evidence="1">
    <location>
        <begin position="13"/>
        <end position="33"/>
    </location>
</feature>
<accession>A0A7W3LN14</accession>
<feature type="compositionally biased region" description="Pro residues" evidence="1">
    <location>
        <begin position="34"/>
        <end position="58"/>
    </location>
</feature>
<proteinExistence type="predicted"/>